<dbReference type="EMBL" id="DXDD01000050">
    <property type="protein sequence ID" value="HIY59846.1"/>
    <property type="molecule type" value="Genomic_DNA"/>
</dbReference>
<evidence type="ECO:0000313" key="4">
    <source>
        <dbReference type="Proteomes" id="UP000824007"/>
    </source>
</evidence>
<dbReference type="InterPro" id="IPR050855">
    <property type="entry name" value="NDM-1-like"/>
</dbReference>
<dbReference type="PANTHER" id="PTHR42951:SF22">
    <property type="entry name" value="METALLO BETA-LACTAMASE SUPERFAMILY LIPOPROTEIN"/>
    <property type="match status" value="1"/>
</dbReference>
<organism evidence="3 4">
    <name type="scientific">Candidatus Eisenbergiella pullistercoris</name>
    <dbReference type="NCBI Taxonomy" id="2838555"/>
    <lineage>
        <taxon>Bacteria</taxon>
        <taxon>Bacillati</taxon>
        <taxon>Bacillota</taxon>
        <taxon>Clostridia</taxon>
        <taxon>Lachnospirales</taxon>
        <taxon>Lachnospiraceae</taxon>
        <taxon>Eisenbergiella</taxon>
    </lineage>
</organism>
<feature type="compositionally biased region" description="Basic and acidic residues" evidence="1">
    <location>
        <begin position="251"/>
        <end position="266"/>
    </location>
</feature>
<reference evidence="3" key="1">
    <citation type="journal article" date="2021" name="PeerJ">
        <title>Extensive microbial diversity within the chicken gut microbiome revealed by metagenomics and culture.</title>
        <authorList>
            <person name="Gilroy R."/>
            <person name="Ravi A."/>
            <person name="Getino M."/>
            <person name="Pursley I."/>
            <person name="Horton D.L."/>
            <person name="Alikhan N.F."/>
            <person name="Baker D."/>
            <person name="Gharbi K."/>
            <person name="Hall N."/>
            <person name="Watson M."/>
            <person name="Adriaenssens E.M."/>
            <person name="Foster-Nyarko E."/>
            <person name="Jarju S."/>
            <person name="Secka A."/>
            <person name="Antonio M."/>
            <person name="Oren A."/>
            <person name="Chaudhuri R.R."/>
            <person name="La Ragione R."/>
            <person name="Hildebrand F."/>
            <person name="Pallen M.J."/>
        </authorList>
    </citation>
    <scope>NUCLEOTIDE SEQUENCE</scope>
    <source>
        <strain evidence="3">ChiSxjej3B15-24422</strain>
    </source>
</reference>
<dbReference type="SUPFAM" id="SSF56281">
    <property type="entry name" value="Metallo-hydrolase/oxidoreductase"/>
    <property type="match status" value="1"/>
</dbReference>
<dbReference type="InterPro" id="IPR036866">
    <property type="entry name" value="RibonucZ/Hydroxyglut_hydro"/>
</dbReference>
<comment type="caution">
    <text evidence="3">The sequence shown here is derived from an EMBL/GenBank/DDBJ whole genome shotgun (WGS) entry which is preliminary data.</text>
</comment>
<evidence type="ECO:0000313" key="3">
    <source>
        <dbReference type="EMBL" id="HIY59846.1"/>
    </source>
</evidence>
<feature type="compositionally biased region" description="Polar residues" evidence="1">
    <location>
        <begin position="238"/>
        <end position="249"/>
    </location>
</feature>
<dbReference type="SMART" id="SM00849">
    <property type="entry name" value="Lactamase_B"/>
    <property type="match status" value="1"/>
</dbReference>
<name>A0A9D2C6W9_9FIRM</name>
<dbReference type="Gene3D" id="3.60.15.10">
    <property type="entry name" value="Ribonuclease Z/Hydroxyacylglutathione hydrolase-like"/>
    <property type="match status" value="1"/>
</dbReference>
<accession>A0A9D2C6W9</accession>
<reference evidence="3" key="2">
    <citation type="submission" date="2021-04" db="EMBL/GenBank/DDBJ databases">
        <authorList>
            <person name="Gilroy R."/>
        </authorList>
    </citation>
    <scope>NUCLEOTIDE SEQUENCE</scope>
    <source>
        <strain evidence="3">ChiSxjej3B15-24422</strain>
    </source>
</reference>
<gene>
    <name evidence="3" type="ORF">H9831_04065</name>
</gene>
<protein>
    <submittedName>
        <fullName evidence="3">MBL fold metallo-hydrolase</fullName>
    </submittedName>
</protein>
<feature type="region of interest" description="Disordered" evidence="1">
    <location>
        <begin position="233"/>
        <end position="266"/>
    </location>
</feature>
<evidence type="ECO:0000259" key="2">
    <source>
        <dbReference type="SMART" id="SM00849"/>
    </source>
</evidence>
<evidence type="ECO:0000256" key="1">
    <source>
        <dbReference type="SAM" id="MobiDB-lite"/>
    </source>
</evidence>
<dbReference type="Proteomes" id="UP000824007">
    <property type="component" value="Unassembled WGS sequence"/>
</dbReference>
<feature type="domain" description="Metallo-beta-lactamase" evidence="2">
    <location>
        <begin position="19"/>
        <end position="178"/>
    </location>
</feature>
<dbReference type="InterPro" id="IPR001279">
    <property type="entry name" value="Metallo-B-lactamas"/>
</dbReference>
<dbReference type="PANTHER" id="PTHR42951">
    <property type="entry name" value="METALLO-BETA-LACTAMASE DOMAIN-CONTAINING"/>
    <property type="match status" value="1"/>
</dbReference>
<sequence>MECRIIRIDDQTWRLEEEGVRFFLLTGSRSALLIDSGMQVHNAKKLAEGLTALPLSLLNTHADRDHIGSNAEFDAVYMSPAELVNYPLAKKASDIIPIRDGSSIDLGGRRLEIIEIPGHTPGSIAVLDVERRVLFSGDTVQDGSIFLFGPMRNIPAFYHSLKRLEGMTGRFDLIYPSHGSFPVKKELISRLISQTAKLERGELAASEAAFMGIPLKRYEADAAVFLCDADHGEKTERSAQGGQRPSGNSGADDKEKSGKGTEGEAG</sequence>
<dbReference type="AlphaFoldDB" id="A0A9D2C6W9"/>
<proteinExistence type="predicted"/>
<dbReference type="Pfam" id="PF00753">
    <property type="entry name" value="Lactamase_B"/>
    <property type="match status" value="1"/>
</dbReference>